<evidence type="ECO:0000313" key="3">
    <source>
        <dbReference type="EMBL" id="PCK32790.1"/>
    </source>
</evidence>
<evidence type="ECO:0000313" key="4">
    <source>
        <dbReference type="Proteomes" id="UP000228621"/>
    </source>
</evidence>
<dbReference type="InterPro" id="IPR017850">
    <property type="entry name" value="Alkaline_phosphatase_core_sf"/>
</dbReference>
<dbReference type="Pfam" id="PF01676">
    <property type="entry name" value="Metalloenzyme"/>
    <property type="match status" value="1"/>
</dbReference>
<dbReference type="EMBL" id="NKHF01000024">
    <property type="protein sequence ID" value="PCK32790.1"/>
    <property type="molecule type" value="Genomic_DNA"/>
</dbReference>
<dbReference type="InterPro" id="IPR006124">
    <property type="entry name" value="Metalloenzyme"/>
</dbReference>
<dbReference type="GO" id="GO:0046872">
    <property type="term" value="F:metal ion binding"/>
    <property type="evidence" value="ECO:0007669"/>
    <property type="project" value="InterPro"/>
</dbReference>
<comment type="caution">
    <text evidence="3">The sequence shown here is derived from an EMBL/GenBank/DDBJ whole genome shotgun (WGS) entry which is preliminary data.</text>
</comment>
<reference evidence="4" key="1">
    <citation type="journal article" date="2019" name="Genome Announc.">
        <title>Draft Genome Sequence of Pseudoalteromonas piscicida Strain 36Y ROTHPW, an Hypersaline Seawater Isolate from the South Coast of Sonora, Mexico.</title>
        <authorList>
            <person name="Sanchez-Diaz R."/>
            <person name="Molina-Garza Z.J."/>
            <person name="Cruz-Suarez L.E."/>
            <person name="Selvin J."/>
            <person name="Kiran G.S."/>
            <person name="Ibarra-Gamez J.C."/>
            <person name="Gomez-Gil B."/>
            <person name="Galaviz-Silva L."/>
        </authorList>
    </citation>
    <scope>NUCLEOTIDE SEQUENCE [LARGE SCALE GENOMIC DNA]</scope>
    <source>
        <strain evidence="4">36Y_RITHPW</strain>
    </source>
</reference>
<dbReference type="AlphaFoldDB" id="A0A2A5JTS1"/>
<dbReference type="Gene3D" id="3.40.720.10">
    <property type="entry name" value="Alkaline Phosphatase, subunit A"/>
    <property type="match status" value="1"/>
</dbReference>
<feature type="chain" id="PRO_5012178830" evidence="1">
    <location>
        <begin position="19"/>
        <end position="375"/>
    </location>
</feature>
<feature type="domain" description="Metalloenzyme" evidence="2">
    <location>
        <begin position="219"/>
        <end position="296"/>
    </location>
</feature>
<dbReference type="Proteomes" id="UP000228621">
    <property type="component" value="Unassembled WGS sequence"/>
</dbReference>
<keyword evidence="1" id="KW-0732">Signal</keyword>
<gene>
    <name evidence="3" type="ORF">CEX98_05170</name>
</gene>
<feature type="signal peptide" evidence="1">
    <location>
        <begin position="1"/>
        <end position="18"/>
    </location>
</feature>
<proteinExistence type="predicted"/>
<dbReference type="RefSeq" id="WP_099641053.1">
    <property type="nucleotide sequence ID" value="NZ_NKHF01000024.1"/>
</dbReference>
<name>A0A2A5JTS1_PSEO7</name>
<dbReference type="SUPFAM" id="SSF53649">
    <property type="entry name" value="Alkaline phosphatase-like"/>
    <property type="match status" value="1"/>
</dbReference>
<accession>A0A2A5JTS1</accession>
<protein>
    <submittedName>
        <fullName evidence="3">Phosphoglyceromutase</fullName>
    </submittedName>
</protein>
<dbReference type="GO" id="GO:0003824">
    <property type="term" value="F:catalytic activity"/>
    <property type="evidence" value="ECO:0007669"/>
    <property type="project" value="InterPro"/>
</dbReference>
<evidence type="ECO:0000256" key="1">
    <source>
        <dbReference type="SAM" id="SignalP"/>
    </source>
</evidence>
<dbReference type="OrthoDB" id="9791578at2"/>
<keyword evidence="4" id="KW-1185">Reference proteome</keyword>
<sequence length="375" mass="42480">MKRIIFILLFSCSLFSQAQQSAPNLILVTIDGVRWQEVFYGLDDELLADHTSTSKPQALSALFKGQNVEESRELLMPFLWQKIAAEGVILGDRKQNSNMRVANPWYFSYPGYNEVITGHADPSIDSNEKNSNPNVSFLEWLQTQPGFKQNLAVFGSWDVFPAIFNRERSQLHINAGFEGAEQTQDAKLAFLNELQKQIPSPWSSVRFDAFTYQYAKAYLQTRKPRAMMLALGEPDDYAHNRNYDEYIKGIHRADNILADLWQTLQSLPQYKDNTYLLITTDHGRGMHREDWTHHSSKAAIEKNYPTMLEQQPNGIVGSEQIWFAAIGPKITAKGLIIPKQEQTLAQVTATALLLLGQDPDAYSDKIAQPIEGVVP</sequence>
<organism evidence="3 4">
    <name type="scientific">Pseudoalteromonas piscicida</name>
    <dbReference type="NCBI Taxonomy" id="43662"/>
    <lineage>
        <taxon>Bacteria</taxon>
        <taxon>Pseudomonadati</taxon>
        <taxon>Pseudomonadota</taxon>
        <taxon>Gammaproteobacteria</taxon>
        <taxon>Alteromonadales</taxon>
        <taxon>Pseudoalteromonadaceae</taxon>
        <taxon>Pseudoalteromonas</taxon>
    </lineage>
</organism>
<evidence type="ECO:0000259" key="2">
    <source>
        <dbReference type="Pfam" id="PF01676"/>
    </source>
</evidence>